<comment type="caution">
    <text evidence="5">The sequence shown here is derived from an EMBL/GenBank/DDBJ whole genome shotgun (WGS) entry which is preliminary data.</text>
</comment>
<evidence type="ECO:0000256" key="1">
    <source>
        <dbReference type="ARBA" id="ARBA00008875"/>
    </source>
</evidence>
<dbReference type="PANTHER" id="PTHR12631:SF10">
    <property type="entry name" value="BETA-XYLOSIDASE-LIKE PROTEIN-RELATED"/>
    <property type="match status" value="1"/>
</dbReference>
<dbReference type="PANTHER" id="PTHR12631">
    <property type="entry name" value="ALPHA-L-IDURONIDASE"/>
    <property type="match status" value="1"/>
</dbReference>
<dbReference type="InterPro" id="IPR051923">
    <property type="entry name" value="Glycosyl_Hydrolase_39"/>
</dbReference>
<evidence type="ECO:0000313" key="5">
    <source>
        <dbReference type="EMBL" id="OGM59585.1"/>
    </source>
</evidence>
<dbReference type="STRING" id="1802517.A2892_04535"/>
<organism evidence="5 6">
    <name type="scientific">Candidatus Woesebacteria bacterium RIFCSPLOWO2_01_FULL_39_10b</name>
    <dbReference type="NCBI Taxonomy" id="1802517"/>
    <lineage>
        <taxon>Bacteria</taxon>
        <taxon>Candidatus Woeseibacteriota</taxon>
    </lineage>
</organism>
<keyword evidence="2" id="KW-0378">Hydrolase</keyword>
<name>A0A1F8B829_9BACT</name>
<proteinExistence type="inferred from homology"/>
<dbReference type="InterPro" id="IPR017853">
    <property type="entry name" value="GH"/>
</dbReference>
<dbReference type="Gene3D" id="3.20.20.80">
    <property type="entry name" value="Glycosidases"/>
    <property type="match status" value="1"/>
</dbReference>
<accession>A0A1F8B829</accession>
<sequence>MKKKIIFKYLSIFLITLLLPALIHSIGKKTSFYNQAYQNLTGTKAQIVVDLKNPELIDEFSWNNLAQGGEEISGMLDPVKGELKNLKPKYIRIDHVFDFYKTVKKDALGSFFYDWTKLDKEISIILETGAKPFISLSYMPDALSKGNEVDEPVSWNEWKELIRKTVEHISGRGGLKISDVYYEVWNEPDLFGGFKPGGTKDYLALYQYAAIGANEAKDTLPFKFGGPATTSLYKNWFDSLIKFVNSNNLPLDFFSWHRYSKYLEDYEKDYYDLKSWILAHPKYSGIELVISEFGHNSDADILYDKNFSAIHTLAVYSTLFPKIQKIFLFEIKDGPGGEKYWGRWGILTHEKLGTPEKKPRYKAIEFLNKMNGSWYPVYGQGSWVKAIATTDRKVVRLLVVNYDPFEKHHENVPVSFLNLFHKEFTFRRLEFLGAVAEYEVKVGGDSWTTSQMMAPNSAVILEITPKEN</sequence>
<evidence type="ECO:0000256" key="2">
    <source>
        <dbReference type="ARBA" id="ARBA00022801"/>
    </source>
</evidence>
<evidence type="ECO:0000259" key="4">
    <source>
        <dbReference type="Pfam" id="PF01229"/>
    </source>
</evidence>
<dbReference type="SUPFAM" id="SSF51445">
    <property type="entry name" value="(Trans)glycosidases"/>
    <property type="match status" value="1"/>
</dbReference>
<dbReference type="AlphaFoldDB" id="A0A1F8B829"/>
<reference evidence="5 6" key="1">
    <citation type="journal article" date="2016" name="Nat. Commun.">
        <title>Thousands of microbial genomes shed light on interconnected biogeochemical processes in an aquifer system.</title>
        <authorList>
            <person name="Anantharaman K."/>
            <person name="Brown C.T."/>
            <person name="Hug L.A."/>
            <person name="Sharon I."/>
            <person name="Castelle C.J."/>
            <person name="Probst A.J."/>
            <person name="Thomas B.C."/>
            <person name="Singh A."/>
            <person name="Wilkins M.J."/>
            <person name="Karaoz U."/>
            <person name="Brodie E.L."/>
            <person name="Williams K.H."/>
            <person name="Hubbard S.S."/>
            <person name="Banfield J.F."/>
        </authorList>
    </citation>
    <scope>NUCLEOTIDE SEQUENCE [LARGE SCALE GENOMIC DNA]</scope>
</reference>
<evidence type="ECO:0000313" key="6">
    <source>
        <dbReference type="Proteomes" id="UP000176404"/>
    </source>
</evidence>
<protein>
    <recommendedName>
        <fullName evidence="4">Glycosyl hydrolases family 39 N-terminal catalytic domain-containing protein</fullName>
    </recommendedName>
</protein>
<keyword evidence="3" id="KW-0326">Glycosidase</keyword>
<gene>
    <name evidence="5" type="ORF">A2892_04535</name>
</gene>
<dbReference type="EMBL" id="MGHD01000018">
    <property type="protein sequence ID" value="OGM59585.1"/>
    <property type="molecule type" value="Genomic_DNA"/>
</dbReference>
<dbReference type="GO" id="GO:0004553">
    <property type="term" value="F:hydrolase activity, hydrolyzing O-glycosyl compounds"/>
    <property type="evidence" value="ECO:0007669"/>
    <property type="project" value="TreeGrafter"/>
</dbReference>
<feature type="domain" description="Glycosyl hydrolases family 39 N-terminal catalytic" evidence="4">
    <location>
        <begin position="84"/>
        <end position="264"/>
    </location>
</feature>
<evidence type="ECO:0000256" key="3">
    <source>
        <dbReference type="ARBA" id="ARBA00023295"/>
    </source>
</evidence>
<dbReference type="Pfam" id="PF01229">
    <property type="entry name" value="Glyco_hydro_39"/>
    <property type="match status" value="1"/>
</dbReference>
<dbReference type="Proteomes" id="UP000176404">
    <property type="component" value="Unassembled WGS sequence"/>
</dbReference>
<comment type="similarity">
    <text evidence="1">Belongs to the glycosyl hydrolase 39 family.</text>
</comment>
<dbReference type="InterPro" id="IPR049166">
    <property type="entry name" value="GH39_cat"/>
</dbReference>